<keyword evidence="1" id="KW-0812">Transmembrane</keyword>
<reference evidence="2 3" key="1">
    <citation type="journal article" date="2011" name="Front. Microbiol.">
        <title>Genomic signatures of strain selection and enhancement in Bacillus atrophaeus var. globigii, a historical biowarfare simulant.</title>
        <authorList>
            <person name="Gibbons H.S."/>
            <person name="Broomall S.M."/>
            <person name="McNew L.A."/>
            <person name="Daligault H."/>
            <person name="Chapman C."/>
            <person name="Bruce D."/>
            <person name="Karavis M."/>
            <person name="Krepps M."/>
            <person name="McGregor P.A."/>
            <person name="Hong C."/>
            <person name="Park K.H."/>
            <person name="Akmal A."/>
            <person name="Feldman A."/>
            <person name="Lin J.S."/>
            <person name="Chang W.E."/>
            <person name="Higgs B.W."/>
            <person name="Demirev P."/>
            <person name="Lindquist J."/>
            <person name="Liem A."/>
            <person name="Fochler E."/>
            <person name="Read T.D."/>
            <person name="Tapia R."/>
            <person name="Johnson S."/>
            <person name="Bishop-Lilly K.A."/>
            <person name="Detter C."/>
            <person name="Han C."/>
            <person name="Sozhamannan S."/>
            <person name="Rosenzweig C.N."/>
            <person name="Skowronski E.W."/>
        </authorList>
    </citation>
    <scope>NUCLEOTIDE SEQUENCE [LARGE SCALE GENOMIC DNA]</scope>
    <source>
        <strain evidence="2 3">1942</strain>
    </source>
</reference>
<dbReference type="Proteomes" id="UP000006867">
    <property type="component" value="Chromosome"/>
</dbReference>
<sequence>MLIRSSYTVVIVEKRGKDFYMMQLMKKLYENTAVKWIGYTCFYLLILLLLFFIYGFHTANTGSYIYNDF</sequence>
<feature type="transmembrane region" description="Helical" evidence="1">
    <location>
        <begin position="36"/>
        <end position="56"/>
    </location>
</feature>
<organism evidence="2 3">
    <name type="scientific">Bacillus atrophaeus (strain 1942)</name>
    <dbReference type="NCBI Taxonomy" id="720555"/>
    <lineage>
        <taxon>Bacteria</taxon>
        <taxon>Bacillati</taxon>
        <taxon>Bacillota</taxon>
        <taxon>Bacilli</taxon>
        <taxon>Bacillales</taxon>
        <taxon>Bacillaceae</taxon>
        <taxon>Bacillus</taxon>
    </lineage>
</organism>
<name>A0ABN3ZFJ1_BACA1</name>
<evidence type="ECO:0000313" key="2">
    <source>
        <dbReference type="EMBL" id="ADP34360.1"/>
    </source>
</evidence>
<protein>
    <recommendedName>
        <fullName evidence="4">Teichoic acid D-Ala incorporation-associated protein DltX</fullName>
    </recommendedName>
</protein>
<keyword evidence="3" id="KW-1185">Reference proteome</keyword>
<proteinExistence type="predicted"/>
<gene>
    <name evidence="2" type="ordered locus">BATR1942_17205</name>
</gene>
<dbReference type="InterPro" id="IPR021008">
    <property type="entry name" value="DltX"/>
</dbReference>
<keyword evidence="1" id="KW-1133">Transmembrane helix</keyword>
<accession>A0ABN3ZFJ1</accession>
<dbReference type="EMBL" id="CP002207">
    <property type="protein sequence ID" value="ADP34360.1"/>
    <property type="molecule type" value="Genomic_DNA"/>
</dbReference>
<keyword evidence="1" id="KW-0472">Membrane</keyword>
<evidence type="ECO:0000313" key="3">
    <source>
        <dbReference type="Proteomes" id="UP000006867"/>
    </source>
</evidence>
<evidence type="ECO:0000256" key="1">
    <source>
        <dbReference type="SAM" id="Phobius"/>
    </source>
</evidence>
<dbReference type="Pfam" id="PF12459">
    <property type="entry name" value="DltX"/>
    <property type="match status" value="1"/>
</dbReference>
<evidence type="ECO:0008006" key="4">
    <source>
        <dbReference type="Google" id="ProtNLM"/>
    </source>
</evidence>